<evidence type="ECO:0000313" key="2">
    <source>
        <dbReference type="EMBL" id="RDB19646.1"/>
    </source>
</evidence>
<dbReference type="Proteomes" id="UP000076154">
    <property type="component" value="Unassembled WGS sequence"/>
</dbReference>
<dbReference type="EMBL" id="LUEZ02000077">
    <property type="protein sequence ID" value="RDB19646.1"/>
    <property type="molecule type" value="Genomic_DNA"/>
</dbReference>
<evidence type="ECO:0000256" key="1">
    <source>
        <dbReference type="SAM" id="MobiDB-lite"/>
    </source>
</evidence>
<sequence>MPSEIERWEKGVHRWRRWAEDGEEAWERTWERRLRSLGSGDGGNCRLMPLTRQPLPRETVPGEGKGSDVLSRCKGEFGEGINAGVEI</sequence>
<evidence type="ECO:0000313" key="3">
    <source>
        <dbReference type="Proteomes" id="UP000076154"/>
    </source>
</evidence>
<dbReference type="AlphaFoldDB" id="A0A369JLH7"/>
<name>A0A369JLH7_HYPMA</name>
<proteinExistence type="predicted"/>
<accession>A0A369JLH7</accession>
<protein>
    <submittedName>
        <fullName evidence="2">Uncharacterized protein</fullName>
    </submittedName>
</protein>
<dbReference type="InParanoid" id="A0A369JLH7"/>
<feature type="region of interest" description="Disordered" evidence="1">
    <location>
        <begin position="37"/>
        <end position="71"/>
    </location>
</feature>
<keyword evidence="3" id="KW-1185">Reference proteome</keyword>
<reference evidence="2" key="1">
    <citation type="submission" date="2018-04" db="EMBL/GenBank/DDBJ databases">
        <title>Whole genome sequencing of Hypsizygus marmoreus.</title>
        <authorList>
            <person name="Choi I.-G."/>
            <person name="Min B."/>
            <person name="Kim J.-G."/>
            <person name="Kim S."/>
            <person name="Oh Y.-L."/>
            <person name="Kong W.-S."/>
            <person name="Park H."/>
            <person name="Jeong J."/>
            <person name="Song E.-S."/>
        </authorList>
    </citation>
    <scope>NUCLEOTIDE SEQUENCE [LARGE SCALE GENOMIC DNA]</scope>
    <source>
        <strain evidence="2">51987-8</strain>
    </source>
</reference>
<gene>
    <name evidence="2" type="ORF">Hypma_013283</name>
</gene>
<organism evidence="2 3">
    <name type="scientific">Hypsizygus marmoreus</name>
    <name type="common">White beech mushroom</name>
    <name type="synonym">Agaricus marmoreus</name>
    <dbReference type="NCBI Taxonomy" id="39966"/>
    <lineage>
        <taxon>Eukaryota</taxon>
        <taxon>Fungi</taxon>
        <taxon>Dikarya</taxon>
        <taxon>Basidiomycota</taxon>
        <taxon>Agaricomycotina</taxon>
        <taxon>Agaricomycetes</taxon>
        <taxon>Agaricomycetidae</taxon>
        <taxon>Agaricales</taxon>
        <taxon>Tricholomatineae</taxon>
        <taxon>Lyophyllaceae</taxon>
        <taxon>Hypsizygus</taxon>
    </lineage>
</organism>
<comment type="caution">
    <text evidence="2">The sequence shown here is derived from an EMBL/GenBank/DDBJ whole genome shotgun (WGS) entry which is preliminary data.</text>
</comment>